<dbReference type="InterPro" id="IPR013187">
    <property type="entry name" value="F-box-assoc_dom_typ3"/>
</dbReference>
<dbReference type="Pfam" id="PF08268">
    <property type="entry name" value="FBA_3"/>
    <property type="match status" value="1"/>
</dbReference>
<evidence type="ECO:0000313" key="2">
    <source>
        <dbReference type="EMBL" id="KAJ0222773.1"/>
    </source>
</evidence>
<name>A0A9R1WII0_LACSA</name>
<protein>
    <recommendedName>
        <fullName evidence="1">F-box associated beta-propeller type 3 domain-containing protein</fullName>
    </recommendedName>
</protein>
<dbReference type="EMBL" id="NBSK02000002">
    <property type="protein sequence ID" value="KAJ0222773.1"/>
    <property type="molecule type" value="Genomic_DNA"/>
</dbReference>
<keyword evidence="3" id="KW-1185">Reference proteome</keyword>
<gene>
    <name evidence="2" type="ORF">LSAT_V11C200068090</name>
</gene>
<dbReference type="AlphaFoldDB" id="A0A9R1WII0"/>
<dbReference type="NCBIfam" id="TIGR01640">
    <property type="entry name" value="F_box_assoc_1"/>
    <property type="match status" value="1"/>
</dbReference>
<evidence type="ECO:0000313" key="3">
    <source>
        <dbReference type="Proteomes" id="UP000235145"/>
    </source>
</evidence>
<sequence>MPTTSHYMSTSIRFGFDPKSDDYKLVALTRLHDTVFENVGEVYSMRKGSWESITQPFPSHIRRIENTDQLCVDGHDGHLHWQNETEETIVAFDLGLETFREIPVPDSLLDSNHIAHRLGVLGGKLCEISWQKNGAWEVWVMEEYGMPELWVKRYVFPKFINDGWRFPFGFTSRNELLLVDCRGRLVLYDPISNKAKLTSTEQSAHRIVEYVDTLFWV</sequence>
<organism evidence="2 3">
    <name type="scientific">Lactuca sativa</name>
    <name type="common">Garden lettuce</name>
    <dbReference type="NCBI Taxonomy" id="4236"/>
    <lineage>
        <taxon>Eukaryota</taxon>
        <taxon>Viridiplantae</taxon>
        <taxon>Streptophyta</taxon>
        <taxon>Embryophyta</taxon>
        <taxon>Tracheophyta</taxon>
        <taxon>Spermatophyta</taxon>
        <taxon>Magnoliopsida</taxon>
        <taxon>eudicotyledons</taxon>
        <taxon>Gunneridae</taxon>
        <taxon>Pentapetalae</taxon>
        <taxon>asterids</taxon>
        <taxon>campanulids</taxon>
        <taxon>Asterales</taxon>
        <taxon>Asteraceae</taxon>
        <taxon>Cichorioideae</taxon>
        <taxon>Cichorieae</taxon>
        <taxon>Lactucinae</taxon>
        <taxon>Lactuca</taxon>
    </lineage>
</organism>
<dbReference type="PANTHER" id="PTHR31672:SF13">
    <property type="entry name" value="F-BOX PROTEIN CPR30-LIKE"/>
    <property type="match status" value="1"/>
</dbReference>
<reference evidence="2 3" key="1">
    <citation type="journal article" date="2017" name="Nat. Commun.">
        <title>Genome assembly with in vitro proximity ligation data and whole-genome triplication in lettuce.</title>
        <authorList>
            <person name="Reyes-Chin-Wo S."/>
            <person name="Wang Z."/>
            <person name="Yang X."/>
            <person name="Kozik A."/>
            <person name="Arikit S."/>
            <person name="Song C."/>
            <person name="Xia L."/>
            <person name="Froenicke L."/>
            <person name="Lavelle D.O."/>
            <person name="Truco M.J."/>
            <person name="Xia R."/>
            <person name="Zhu S."/>
            <person name="Xu C."/>
            <person name="Xu H."/>
            <person name="Xu X."/>
            <person name="Cox K."/>
            <person name="Korf I."/>
            <person name="Meyers B.C."/>
            <person name="Michelmore R.W."/>
        </authorList>
    </citation>
    <scope>NUCLEOTIDE SEQUENCE [LARGE SCALE GENOMIC DNA]</scope>
    <source>
        <strain evidence="3">cv. Salinas</strain>
        <tissue evidence="2">Seedlings</tissue>
    </source>
</reference>
<comment type="caution">
    <text evidence="2">The sequence shown here is derived from an EMBL/GenBank/DDBJ whole genome shotgun (WGS) entry which is preliminary data.</text>
</comment>
<dbReference type="PANTHER" id="PTHR31672">
    <property type="entry name" value="BNACNNG10540D PROTEIN"/>
    <property type="match status" value="1"/>
</dbReference>
<dbReference type="InterPro" id="IPR050796">
    <property type="entry name" value="SCF_F-box_component"/>
</dbReference>
<proteinExistence type="predicted"/>
<dbReference type="Proteomes" id="UP000235145">
    <property type="component" value="Unassembled WGS sequence"/>
</dbReference>
<dbReference type="InterPro" id="IPR017451">
    <property type="entry name" value="F-box-assoc_interact_dom"/>
</dbReference>
<accession>A0A9R1WII0</accession>
<feature type="domain" description="F-box associated beta-propeller type 3" evidence="1">
    <location>
        <begin position="5"/>
        <end position="197"/>
    </location>
</feature>
<evidence type="ECO:0000259" key="1">
    <source>
        <dbReference type="Pfam" id="PF08268"/>
    </source>
</evidence>